<evidence type="ECO:0000256" key="6">
    <source>
        <dbReference type="ARBA" id="ARBA00023134"/>
    </source>
</evidence>
<dbReference type="Pfam" id="PF05879">
    <property type="entry name" value="RHD3_GTPase"/>
    <property type="match status" value="1"/>
</dbReference>
<feature type="region of interest" description="Disordered" evidence="9">
    <location>
        <begin position="668"/>
        <end position="803"/>
    </location>
</feature>
<keyword evidence="11" id="KW-1185">Reference proteome</keyword>
<evidence type="ECO:0000256" key="7">
    <source>
        <dbReference type="ARBA" id="ARBA00023136"/>
    </source>
</evidence>
<dbReference type="GO" id="GO:0005525">
    <property type="term" value="F:GTP binding"/>
    <property type="evidence" value="ECO:0007669"/>
    <property type="project" value="UniProtKB-KW"/>
</dbReference>
<keyword evidence="1" id="KW-0812">Transmembrane</keyword>
<evidence type="ECO:0000259" key="10">
    <source>
        <dbReference type="PROSITE" id="PS51715"/>
    </source>
</evidence>
<protein>
    <submittedName>
        <fullName evidence="12">Protein ROOT HAIR DEFECTIVE 3 homolog 1-like isoform X1</fullName>
    </submittedName>
</protein>
<dbReference type="GO" id="GO:0016320">
    <property type="term" value="P:endoplasmic reticulum membrane fusion"/>
    <property type="evidence" value="ECO:0007669"/>
    <property type="project" value="TreeGrafter"/>
</dbReference>
<reference evidence="11" key="1">
    <citation type="journal article" date="2015" name="Nat. Genet.">
        <title>The pineapple genome and the evolution of CAM photosynthesis.</title>
        <authorList>
            <person name="Ming R."/>
            <person name="VanBuren R."/>
            <person name="Wai C.M."/>
            <person name="Tang H."/>
            <person name="Schatz M.C."/>
            <person name="Bowers J.E."/>
            <person name="Lyons E."/>
            <person name="Wang M.L."/>
            <person name="Chen J."/>
            <person name="Biggers E."/>
            <person name="Zhang J."/>
            <person name="Huang L."/>
            <person name="Zhang L."/>
            <person name="Miao W."/>
            <person name="Zhang J."/>
            <person name="Ye Z."/>
            <person name="Miao C."/>
            <person name="Lin Z."/>
            <person name="Wang H."/>
            <person name="Zhou H."/>
            <person name="Yim W.C."/>
            <person name="Priest H.D."/>
            <person name="Zheng C."/>
            <person name="Woodhouse M."/>
            <person name="Edger P.P."/>
            <person name="Guyot R."/>
            <person name="Guo H.B."/>
            <person name="Guo H."/>
            <person name="Zheng G."/>
            <person name="Singh R."/>
            <person name="Sharma A."/>
            <person name="Min X."/>
            <person name="Zheng Y."/>
            <person name="Lee H."/>
            <person name="Gurtowski J."/>
            <person name="Sedlazeck F.J."/>
            <person name="Harkess A."/>
            <person name="McKain M.R."/>
            <person name="Liao Z."/>
            <person name="Fang J."/>
            <person name="Liu J."/>
            <person name="Zhang X."/>
            <person name="Zhang Q."/>
            <person name="Hu W."/>
            <person name="Qin Y."/>
            <person name="Wang K."/>
            <person name="Chen L.Y."/>
            <person name="Shirley N."/>
            <person name="Lin Y.R."/>
            <person name="Liu L.Y."/>
            <person name="Hernandez A.G."/>
            <person name="Wright C.L."/>
            <person name="Bulone V."/>
            <person name="Tuskan G.A."/>
            <person name="Heath K."/>
            <person name="Zee F."/>
            <person name="Moore P.H."/>
            <person name="Sunkar R."/>
            <person name="Leebens-Mack J.H."/>
            <person name="Mockler T."/>
            <person name="Bennetzen J.L."/>
            <person name="Freeling M."/>
            <person name="Sankoff D."/>
            <person name="Paterson A.H."/>
            <person name="Zhu X."/>
            <person name="Yang X."/>
            <person name="Smith J.A."/>
            <person name="Cushman J.C."/>
            <person name="Paull R.E."/>
            <person name="Yu Q."/>
        </authorList>
    </citation>
    <scope>NUCLEOTIDE SEQUENCE [LARGE SCALE GENOMIC DNA]</scope>
    <source>
        <strain evidence="11">cv. F153</strain>
    </source>
</reference>
<evidence type="ECO:0000256" key="2">
    <source>
        <dbReference type="ARBA" id="ARBA00022741"/>
    </source>
</evidence>
<dbReference type="Gene3D" id="3.40.50.300">
    <property type="entry name" value="P-loop containing nucleotide triphosphate hydrolases"/>
    <property type="match status" value="1"/>
</dbReference>
<dbReference type="Proteomes" id="UP000515123">
    <property type="component" value="Linkage group 1"/>
</dbReference>
<keyword evidence="3" id="KW-0378">Hydrolase</keyword>
<evidence type="ECO:0000313" key="11">
    <source>
        <dbReference type="Proteomes" id="UP000515123"/>
    </source>
</evidence>
<dbReference type="RefSeq" id="XP_020103799.1">
    <property type="nucleotide sequence ID" value="XM_020248210.1"/>
</dbReference>
<dbReference type="InterPro" id="IPR030386">
    <property type="entry name" value="G_GB1_RHD3_dom"/>
</dbReference>
<sequence>MDPASNNTQQPLGGADQSMRNAAWPAGYGAATDADMQAMRAGMDYLAHAVAAAGGGGGQPADMNALLGNLMSQLGMAGPAGPNVGDEQEDHHQEDQHEWMGHQVQEQSPLCVAGPMQMIAGDGAFFDQNVDDFIHSAREISPKSADYAVVSIIGAQSSGKSYLLNCLFGTSFKVMNASTGRRQTTKGMWLSRCVRPSLFIMDVEGSDGRERGEDDTSFEKQGALFALTISDLMMVNMWLRDIGREQGGSIPLLRTVFRERAKLEPGRTKVLVVIRGYDNETPFNTLVDDVVTNMEELWKSIHDQPGRPRVLFRDYIEVSVVALPDKIQEQKFKREVAKLREWFAKNSLVGFRQDKVSASDFSFSAKGIWEAIRQNKRLNLPAHRVMVSSFFCEKVVKESINSLESNEDYLSLKKGAQSSPKEFSEKLGALLKSLLTHFDTETELYEAQERAAKRQELEDGVLQQVEPICRDLLYALRLRTSSESKDKITNLFGNADDPSTIVDQSVEDCLKKYIESCEDLRTRYKNLCDENCKVLKSELLSFAKIMAERIKDMRIRVEAEHARDEAEQKAERVKAEAALAKEEADREAERAKEETERLIEQARKEAEQAKQEADKRAREAELAATNNQLNNPLMGLGALIGAIGRGILFGPAGMVGMGGGMLGPTMQNQYGPATGRGFQPPYPTPDYGYEPPYPPTSHAYGAPNPSMRPGYNPPAQSYSAKPIPPPRNPANLPGLQPAKPIPPPRNPANLPGSQPAKPIPPPRNLANLPGSQPAKPIPPPRNPANLPGSQPAKPIPPPRQLPK</sequence>
<dbReference type="OrthoDB" id="695708at2759"/>
<gene>
    <name evidence="12" type="primary">LOC109720868</name>
</gene>
<comment type="similarity">
    <text evidence="8">Belongs to the TRAFAC class dynamin-like GTPase superfamily. GB1/RHD3 GTPase family.</text>
</comment>
<dbReference type="GeneID" id="109720868"/>
<keyword evidence="6" id="KW-0342">GTP-binding</keyword>
<evidence type="ECO:0000256" key="4">
    <source>
        <dbReference type="ARBA" id="ARBA00022824"/>
    </source>
</evidence>
<dbReference type="AlphaFoldDB" id="A0A6P5G665"/>
<evidence type="ECO:0000256" key="3">
    <source>
        <dbReference type="ARBA" id="ARBA00022801"/>
    </source>
</evidence>
<dbReference type="InterPro" id="IPR046758">
    <property type="entry name" value="Sey1/RHD3-like_3HB"/>
</dbReference>
<dbReference type="InterPro" id="IPR027417">
    <property type="entry name" value="P-loop_NTPase"/>
</dbReference>
<organism evidence="11 12">
    <name type="scientific">Ananas comosus</name>
    <name type="common">Pineapple</name>
    <name type="synonym">Ananas ananas</name>
    <dbReference type="NCBI Taxonomy" id="4615"/>
    <lineage>
        <taxon>Eukaryota</taxon>
        <taxon>Viridiplantae</taxon>
        <taxon>Streptophyta</taxon>
        <taxon>Embryophyta</taxon>
        <taxon>Tracheophyta</taxon>
        <taxon>Spermatophyta</taxon>
        <taxon>Magnoliopsida</taxon>
        <taxon>Liliopsida</taxon>
        <taxon>Poales</taxon>
        <taxon>Bromeliaceae</taxon>
        <taxon>Bromelioideae</taxon>
        <taxon>Ananas</taxon>
    </lineage>
</organism>
<evidence type="ECO:0000256" key="8">
    <source>
        <dbReference type="PROSITE-ProRule" id="PRU01052"/>
    </source>
</evidence>
<keyword evidence="5" id="KW-1133">Transmembrane helix</keyword>
<feature type="compositionally biased region" description="Pro residues" evidence="9">
    <location>
        <begin position="793"/>
        <end position="803"/>
    </location>
</feature>
<dbReference type="PROSITE" id="PS51715">
    <property type="entry name" value="G_GB1_RHD3"/>
    <property type="match status" value="1"/>
</dbReference>
<accession>A0A6P5G665</accession>
<evidence type="ECO:0000313" key="12">
    <source>
        <dbReference type="RefSeq" id="XP_020103799.1"/>
    </source>
</evidence>
<proteinExistence type="inferred from homology"/>
<dbReference type="Pfam" id="PF20428">
    <property type="entry name" value="Sey1_3HB"/>
    <property type="match status" value="1"/>
</dbReference>
<evidence type="ECO:0000256" key="9">
    <source>
        <dbReference type="SAM" id="MobiDB-lite"/>
    </source>
</evidence>
<keyword evidence="2" id="KW-0547">Nucleotide-binding</keyword>
<keyword evidence="4" id="KW-0256">Endoplasmic reticulum</keyword>
<dbReference type="SUPFAM" id="SSF52540">
    <property type="entry name" value="P-loop containing nucleoside triphosphate hydrolases"/>
    <property type="match status" value="1"/>
</dbReference>
<name>A0A6P5G665_ANACO</name>
<dbReference type="PANTHER" id="PTHR45923">
    <property type="entry name" value="PROTEIN SEY1"/>
    <property type="match status" value="1"/>
</dbReference>
<feature type="region of interest" description="Disordered" evidence="9">
    <location>
        <begin position="578"/>
        <end position="597"/>
    </location>
</feature>
<dbReference type="GO" id="GO:0005783">
    <property type="term" value="C:endoplasmic reticulum"/>
    <property type="evidence" value="ECO:0007669"/>
    <property type="project" value="TreeGrafter"/>
</dbReference>
<dbReference type="InterPro" id="IPR008803">
    <property type="entry name" value="RHD3/Sey1"/>
</dbReference>
<evidence type="ECO:0000256" key="5">
    <source>
        <dbReference type="ARBA" id="ARBA00022989"/>
    </source>
</evidence>
<feature type="domain" description="GB1/RHD3-type G" evidence="10">
    <location>
        <begin position="144"/>
        <end position="372"/>
    </location>
</feature>
<keyword evidence="7" id="KW-0472">Membrane</keyword>
<dbReference type="GO" id="GO:0003924">
    <property type="term" value="F:GTPase activity"/>
    <property type="evidence" value="ECO:0007669"/>
    <property type="project" value="TreeGrafter"/>
</dbReference>
<evidence type="ECO:0000256" key="1">
    <source>
        <dbReference type="ARBA" id="ARBA00022692"/>
    </source>
</evidence>
<reference evidence="12" key="2">
    <citation type="submission" date="2025-08" db="UniProtKB">
        <authorList>
            <consortium name="RefSeq"/>
        </authorList>
    </citation>
    <scope>IDENTIFICATION</scope>
    <source>
        <tissue evidence="12">Leaf</tissue>
    </source>
</reference>
<dbReference type="PANTHER" id="PTHR45923:SF2">
    <property type="entry name" value="PROTEIN SEY1"/>
    <property type="match status" value="1"/>
</dbReference>
<dbReference type="CDD" id="cd06503">
    <property type="entry name" value="ATP-synt_Fo_b"/>
    <property type="match status" value="1"/>
</dbReference>